<evidence type="ECO:0000256" key="2">
    <source>
        <dbReference type="ARBA" id="ARBA00022490"/>
    </source>
</evidence>
<dbReference type="VEuPathDB" id="VectorBase:BGLAX_051799"/>
<evidence type="ECO:0000256" key="1">
    <source>
        <dbReference type="ARBA" id="ARBA00004245"/>
    </source>
</evidence>
<dbReference type="VEuPathDB" id="VectorBase:BGLB016639"/>
<keyword evidence="6 11" id="KW-0175">Coiled coil</keyword>
<dbReference type="PROSITE" id="PS50067">
    <property type="entry name" value="KINESIN_MOTOR_2"/>
    <property type="match status" value="1"/>
</dbReference>
<name>A0A2C9K949_BIOGL</name>
<dbReference type="GO" id="GO:0008017">
    <property type="term" value="F:microtubule binding"/>
    <property type="evidence" value="ECO:0007669"/>
    <property type="project" value="InterPro"/>
</dbReference>
<gene>
    <name evidence="14" type="primary">106056808</name>
</gene>
<evidence type="ECO:0000259" key="13">
    <source>
        <dbReference type="PROSITE" id="PS50067"/>
    </source>
</evidence>
<sequence length="789" mass="89203">MAETVKVIVRCRPMNQREKGLNCKTVIAMDTPRGQCSIVNPSDSKAPPKMFTFDGSYFTDSTTEQIYGENAYPLVEGVIEGYNGTIFAYGQTGCGKSFSMQGVHDPPTQRGIIPRAFTHIFESISIKNGIKFLIHASYLEIYNEEIRDLLGKDVKAKLELKEHPEKGVYVNGLSMHPVHNVSECENIMNKGWMNRSTGATLMNADSSRSHSIFSISLEMVTQDENGEDHIRAGKLNLVDLAGSERQGKTGATGDRLKEATKINLSLSALGNVISALVDGKSKHIPYRDSKLTRLLQDSLGGNTKTMMVACLSPADNNYEETLSTLRYANRAKNIKNKPKINEDPKDALLRQYQEEIEKLKAMLSGQIPVDVSLSAGPVKTTSKESQKDIEVVRQELEVEKEKIKEEYETKMNELKIAFEEEKTNKTKLQQDMDKLRAFYDSKIKSVDGQLAGLPSTDVGKATKVKKKGNDTILHPSSTAVEDSGIVGPDISDIGKPIILGPDGLPRIEKIAEDEEKSCDWQIFKFFSEANKNLEDDGIMLSIFDNVQEELHFKNQILEDRKSRIESLERDIIDIQSEFEFDRMDYLDTIRKQDRQIAYLEALVERIQPCLRRDCNYYNLDRIRMESKYNDETEKWILPKMVIDRTALPVSGTVLPNGKMEGRNRHMGMNGDFDDDVDDEKLREKLRRSEDQSHLLQPRRASQLMNMNEPVNKLNMQDIRNSLRQPGSLHSTTANGMSYLEEDVSSDLRAAQVHGQIHSDELVRKPTRLDALPSVSNKKSRKKKNGIDYY</sequence>
<dbReference type="SMART" id="SM00129">
    <property type="entry name" value="KISc"/>
    <property type="match status" value="1"/>
</dbReference>
<evidence type="ECO:0000256" key="10">
    <source>
        <dbReference type="RuleBase" id="RU000394"/>
    </source>
</evidence>
<organism evidence="14 15">
    <name type="scientific">Biomphalaria glabrata</name>
    <name type="common">Bloodfluke planorb</name>
    <name type="synonym">Freshwater snail</name>
    <dbReference type="NCBI Taxonomy" id="6526"/>
    <lineage>
        <taxon>Eukaryota</taxon>
        <taxon>Metazoa</taxon>
        <taxon>Spiralia</taxon>
        <taxon>Lophotrochozoa</taxon>
        <taxon>Mollusca</taxon>
        <taxon>Gastropoda</taxon>
        <taxon>Heterobranchia</taxon>
        <taxon>Euthyneura</taxon>
        <taxon>Panpulmonata</taxon>
        <taxon>Hygrophila</taxon>
        <taxon>Lymnaeoidea</taxon>
        <taxon>Planorbidae</taxon>
        <taxon>Biomphalaria</taxon>
    </lineage>
</organism>
<evidence type="ECO:0000256" key="3">
    <source>
        <dbReference type="ARBA" id="ARBA00022701"/>
    </source>
</evidence>
<dbReference type="PRINTS" id="PR00380">
    <property type="entry name" value="KINESINHEAVY"/>
</dbReference>
<reference evidence="14" key="1">
    <citation type="submission" date="2020-05" db="UniProtKB">
        <authorList>
            <consortium name="EnsemblMetazoa"/>
        </authorList>
    </citation>
    <scope>IDENTIFICATION</scope>
    <source>
        <strain evidence="14">BB02</strain>
    </source>
</reference>
<dbReference type="Gene3D" id="3.40.850.10">
    <property type="entry name" value="Kinesin motor domain"/>
    <property type="match status" value="1"/>
</dbReference>
<dbReference type="InterPro" id="IPR019821">
    <property type="entry name" value="Kinesin_motor_CS"/>
</dbReference>
<dbReference type="GO" id="GO:0005874">
    <property type="term" value="C:microtubule"/>
    <property type="evidence" value="ECO:0007669"/>
    <property type="project" value="UniProtKB-KW"/>
</dbReference>
<dbReference type="SUPFAM" id="SSF52540">
    <property type="entry name" value="P-loop containing nucleoside triphosphate hydrolases"/>
    <property type="match status" value="1"/>
</dbReference>
<accession>A0A2C9K949</accession>
<dbReference type="PANTHER" id="PTHR47969:SF21">
    <property type="entry name" value="KINESIN-LIKE PROTEIN"/>
    <property type="match status" value="1"/>
</dbReference>
<dbReference type="STRING" id="6526.A0A2C9K949"/>
<evidence type="ECO:0000256" key="12">
    <source>
        <dbReference type="SAM" id="MobiDB-lite"/>
    </source>
</evidence>
<keyword evidence="7 9" id="KW-0505">Motor protein</keyword>
<dbReference type="Pfam" id="PF00225">
    <property type="entry name" value="Kinesin"/>
    <property type="match status" value="1"/>
</dbReference>
<dbReference type="PANTHER" id="PTHR47969">
    <property type="entry name" value="CHROMOSOME-ASSOCIATED KINESIN KIF4A-RELATED"/>
    <property type="match status" value="1"/>
</dbReference>
<dbReference type="AlphaFoldDB" id="A0A2C9K949"/>
<evidence type="ECO:0000313" key="14">
    <source>
        <dbReference type="EnsemblMetazoa" id="BGLB016639-PA"/>
    </source>
</evidence>
<comment type="similarity">
    <text evidence="9 10">Belongs to the TRAFAC class myosin-kinesin ATPase superfamily. Kinesin family.</text>
</comment>
<dbReference type="OrthoDB" id="3176171at2759"/>
<dbReference type="InterPro" id="IPR036961">
    <property type="entry name" value="Kinesin_motor_dom_sf"/>
</dbReference>
<dbReference type="Proteomes" id="UP000076420">
    <property type="component" value="Unassembled WGS sequence"/>
</dbReference>
<keyword evidence="2" id="KW-0963">Cytoplasm</keyword>
<feature type="binding site" evidence="9">
    <location>
        <begin position="90"/>
        <end position="97"/>
    </location>
    <ligand>
        <name>ATP</name>
        <dbReference type="ChEBI" id="CHEBI:30616"/>
    </ligand>
</feature>
<keyword evidence="3 10" id="KW-0493">Microtubule</keyword>
<dbReference type="PROSITE" id="PS00411">
    <property type="entry name" value="KINESIN_MOTOR_1"/>
    <property type="match status" value="1"/>
</dbReference>
<keyword evidence="8" id="KW-0206">Cytoskeleton</keyword>
<evidence type="ECO:0000313" key="15">
    <source>
        <dbReference type="Proteomes" id="UP000076420"/>
    </source>
</evidence>
<dbReference type="KEGG" id="bgt:106056808"/>
<dbReference type="InterPro" id="IPR027640">
    <property type="entry name" value="Kinesin-like_fam"/>
</dbReference>
<dbReference type="FunFam" id="3.40.850.10:FF:000029">
    <property type="entry name" value="Kinesin-like protein KIF17"/>
    <property type="match status" value="1"/>
</dbReference>
<keyword evidence="5 9" id="KW-0067">ATP-binding</keyword>
<proteinExistence type="inferred from homology"/>
<protein>
    <recommendedName>
        <fullName evidence="10">Kinesin-like protein</fullName>
    </recommendedName>
</protein>
<dbReference type="EnsemblMetazoa" id="BGLB016639-RA">
    <property type="protein sequence ID" value="BGLB016639-PA"/>
    <property type="gene ID" value="BGLB016639"/>
</dbReference>
<dbReference type="GO" id="GO:0003777">
    <property type="term" value="F:microtubule motor activity"/>
    <property type="evidence" value="ECO:0007669"/>
    <property type="project" value="InterPro"/>
</dbReference>
<dbReference type="GO" id="GO:0005524">
    <property type="term" value="F:ATP binding"/>
    <property type="evidence" value="ECO:0007669"/>
    <property type="project" value="UniProtKB-UniRule"/>
</dbReference>
<evidence type="ECO:0000256" key="4">
    <source>
        <dbReference type="ARBA" id="ARBA00022741"/>
    </source>
</evidence>
<feature type="domain" description="Kinesin motor" evidence="13">
    <location>
        <begin position="4"/>
        <end position="334"/>
    </location>
</feature>
<feature type="coiled-coil region" evidence="11">
    <location>
        <begin position="382"/>
        <end position="431"/>
    </location>
</feature>
<evidence type="ECO:0000256" key="7">
    <source>
        <dbReference type="ARBA" id="ARBA00023175"/>
    </source>
</evidence>
<evidence type="ECO:0000256" key="6">
    <source>
        <dbReference type="ARBA" id="ARBA00023054"/>
    </source>
</evidence>
<evidence type="ECO:0000256" key="5">
    <source>
        <dbReference type="ARBA" id="ARBA00022840"/>
    </source>
</evidence>
<feature type="region of interest" description="Disordered" evidence="12">
    <location>
        <begin position="653"/>
        <end position="676"/>
    </location>
</feature>
<keyword evidence="4 9" id="KW-0547">Nucleotide-binding</keyword>
<dbReference type="InterPro" id="IPR001752">
    <property type="entry name" value="Kinesin_motor_dom"/>
</dbReference>
<dbReference type="GO" id="GO:0007018">
    <property type="term" value="P:microtubule-based movement"/>
    <property type="evidence" value="ECO:0007669"/>
    <property type="project" value="InterPro"/>
</dbReference>
<evidence type="ECO:0000256" key="9">
    <source>
        <dbReference type="PROSITE-ProRule" id="PRU00283"/>
    </source>
</evidence>
<comment type="subcellular location">
    <subcellularLocation>
        <location evidence="1">Cytoplasm</location>
        <location evidence="1">Cytoskeleton</location>
    </subcellularLocation>
</comment>
<dbReference type="InterPro" id="IPR027417">
    <property type="entry name" value="P-loop_NTPase"/>
</dbReference>
<evidence type="ECO:0000256" key="8">
    <source>
        <dbReference type="ARBA" id="ARBA00023212"/>
    </source>
</evidence>
<evidence type="ECO:0000256" key="11">
    <source>
        <dbReference type="SAM" id="Coils"/>
    </source>
</evidence>